<name>F2ULX2_SALR5</name>
<dbReference type="GeneID" id="16070353"/>
<organism evidence="3">
    <name type="scientific">Salpingoeca rosetta (strain ATCC 50818 / BSB-021)</name>
    <dbReference type="NCBI Taxonomy" id="946362"/>
    <lineage>
        <taxon>Eukaryota</taxon>
        <taxon>Choanoflagellata</taxon>
        <taxon>Craspedida</taxon>
        <taxon>Salpingoecidae</taxon>
        <taxon>Salpingoeca</taxon>
    </lineage>
</organism>
<evidence type="ECO:0000256" key="1">
    <source>
        <dbReference type="SAM" id="MobiDB-lite"/>
    </source>
</evidence>
<proteinExistence type="predicted"/>
<dbReference type="Proteomes" id="UP000007799">
    <property type="component" value="Unassembled WGS sequence"/>
</dbReference>
<sequence length="138" mass="14851">MTQPATANSTASNNNTSSSSGHHEKKQGRKTCSVMEGGKACGQPAFGPMLTSVQRQRFSQSGFKLKRKSRATYFACEHHHSLVETVGKPLGSSAAANSALGNVPKLLAVHFTRQPIHELDTILGFVTHARHARITKKA</sequence>
<dbReference type="EMBL" id="GL832981">
    <property type="protein sequence ID" value="EGD78121.1"/>
    <property type="molecule type" value="Genomic_DNA"/>
</dbReference>
<dbReference type="InParanoid" id="F2ULX2"/>
<accession>F2ULX2</accession>
<reference evidence="2" key="1">
    <citation type="submission" date="2009-08" db="EMBL/GenBank/DDBJ databases">
        <title>Annotation of Salpingoeca rosetta.</title>
        <authorList>
            <consortium name="The Broad Institute Genome Sequencing Platform"/>
            <person name="Russ C."/>
            <person name="Cuomo C."/>
            <person name="Burger G."/>
            <person name="Gray M.W."/>
            <person name="Holland P.W.H."/>
            <person name="King N."/>
            <person name="Lang F.B.F."/>
            <person name="Roger A.J."/>
            <person name="Ruiz-Trillo I."/>
            <person name="Young S.K."/>
            <person name="Zeng Q."/>
            <person name="Gargeya S."/>
            <person name="Alvarado L."/>
            <person name="Berlin A."/>
            <person name="Chapman S.B."/>
            <person name="Chen Z."/>
            <person name="Freedman E."/>
            <person name="Gellesch M."/>
            <person name="Goldberg J."/>
            <person name="Griggs A."/>
            <person name="Gujja S."/>
            <person name="Heilman E."/>
            <person name="Heiman D."/>
            <person name="Howarth C."/>
            <person name="Mehta T."/>
            <person name="Neiman D."/>
            <person name="Pearson M."/>
            <person name="Roberts A."/>
            <person name="Saif S."/>
            <person name="Shea T."/>
            <person name="Shenoy N."/>
            <person name="Sisk P."/>
            <person name="Stolte C."/>
            <person name="Sykes S."/>
            <person name="White J."/>
            <person name="Yandava C."/>
            <person name="Haas B."/>
            <person name="Nusbaum C."/>
            <person name="Birren B."/>
        </authorList>
    </citation>
    <scope>NUCLEOTIDE SEQUENCE [LARGE SCALE GENOMIC DNA]</scope>
    <source>
        <strain evidence="2">ATCC 50818</strain>
    </source>
</reference>
<evidence type="ECO:0000313" key="3">
    <source>
        <dbReference type="Proteomes" id="UP000007799"/>
    </source>
</evidence>
<gene>
    <name evidence="2" type="ORF">PTSG_08999</name>
</gene>
<protein>
    <submittedName>
        <fullName evidence="2">Uncharacterized protein</fullName>
    </submittedName>
</protein>
<evidence type="ECO:0000313" key="2">
    <source>
        <dbReference type="EMBL" id="EGD78121.1"/>
    </source>
</evidence>
<dbReference type="KEGG" id="sre:PTSG_08999"/>
<feature type="region of interest" description="Disordered" evidence="1">
    <location>
        <begin position="1"/>
        <end position="33"/>
    </location>
</feature>
<dbReference type="AlphaFoldDB" id="F2ULX2"/>
<keyword evidence="3" id="KW-1185">Reference proteome</keyword>
<feature type="compositionally biased region" description="Low complexity" evidence="1">
    <location>
        <begin position="1"/>
        <end position="20"/>
    </location>
</feature>
<dbReference type="RefSeq" id="XP_004989797.1">
    <property type="nucleotide sequence ID" value="XM_004989740.1"/>
</dbReference>